<dbReference type="Pfam" id="PF00591">
    <property type="entry name" value="Glycos_transf_3"/>
    <property type="match status" value="1"/>
</dbReference>
<keyword evidence="4" id="KW-0328">Glycosyltransferase</keyword>
<reference evidence="8 9" key="1">
    <citation type="submission" date="2016-11" db="EMBL/GenBank/DDBJ databases">
        <authorList>
            <person name="Jaros S."/>
            <person name="Januszkiewicz K."/>
            <person name="Wedrychowicz H."/>
        </authorList>
    </citation>
    <scope>NUCLEOTIDE SEQUENCE [LARGE SCALE GENOMIC DNA]</scope>
    <source>
        <strain evidence="8 9">DSM 21986</strain>
    </source>
</reference>
<dbReference type="NCBIfam" id="TIGR02644">
    <property type="entry name" value="Y_phosphoryl"/>
    <property type="match status" value="1"/>
</dbReference>
<keyword evidence="5" id="KW-0808">Transferase</keyword>
<dbReference type="InterPro" id="IPR036320">
    <property type="entry name" value="Glycosyl_Trfase_fam3_N_dom_sf"/>
</dbReference>
<organism evidence="8 9">
    <name type="scientific">Fodinibius roseus</name>
    <dbReference type="NCBI Taxonomy" id="1194090"/>
    <lineage>
        <taxon>Bacteria</taxon>
        <taxon>Pseudomonadati</taxon>
        <taxon>Balneolota</taxon>
        <taxon>Balneolia</taxon>
        <taxon>Balneolales</taxon>
        <taxon>Balneolaceae</taxon>
        <taxon>Fodinibius</taxon>
    </lineage>
</organism>
<name>A0A1M4WE15_9BACT</name>
<dbReference type="GO" id="GO:0006206">
    <property type="term" value="P:pyrimidine nucleobase metabolic process"/>
    <property type="evidence" value="ECO:0007669"/>
    <property type="project" value="InterPro"/>
</dbReference>
<dbReference type="InterPro" id="IPR018090">
    <property type="entry name" value="Pyrmidine_PPas_bac/euk"/>
</dbReference>
<dbReference type="GO" id="GO:0005829">
    <property type="term" value="C:cytosol"/>
    <property type="evidence" value="ECO:0007669"/>
    <property type="project" value="TreeGrafter"/>
</dbReference>
<dbReference type="AlphaFoldDB" id="A0A1M4WE15"/>
<dbReference type="SUPFAM" id="SSF47648">
    <property type="entry name" value="Nucleoside phosphorylase/phosphoribosyltransferase N-terminal domain"/>
    <property type="match status" value="1"/>
</dbReference>
<dbReference type="InterPro" id="IPR013102">
    <property type="entry name" value="PYNP_C"/>
</dbReference>
<sequence length="460" mass="49602">MATKSYNPVSLIAKKRDGKILERPEISYLVEQYTRDKLPDYQMSAFLMAAFLNGLNEEEASALTHAMLHSGRVLDLSDLPGKKVDKHSTGGVGDKLSLILAPIVASYGIPVPMISGRGLGHTGGTLDKLESIPGFKVDLTLERYREVLSTCGMVMAGQTEEVAPADKRMYALRDVTATVESIPLIASSIMSKKLAEGIDALVMDVKFGSGAFMKTPEKAQQLAETLVAIGENFGKETIAYLTDMNQPLGYKIGNWLEVEEAMEGLQGRGPGDVMQVTHTLAGTMIMLGGKAETVEEGMERSKEAVANGQAYEKWLEVTGAQGGDAAVPGNCESYPKAKYQFDIDAPESGYLSVVDAYKIGVASLELGAGRKTKEDRVDPAAGIELKHKAGDPVKKGETLAVGFTNNKEALEVAGNAMRNAFVVSREKGEKLPMITHRVDRAGSHKIKFNPEKDCNINKIT</sequence>
<dbReference type="InterPro" id="IPR017459">
    <property type="entry name" value="Glycosyl_Trfase_fam3_N_dom"/>
</dbReference>
<accession>A0A1M4WE15</accession>
<evidence type="ECO:0000256" key="3">
    <source>
        <dbReference type="ARBA" id="ARBA00011892"/>
    </source>
</evidence>
<evidence type="ECO:0000313" key="8">
    <source>
        <dbReference type="EMBL" id="SHE79476.1"/>
    </source>
</evidence>
<dbReference type="GO" id="GO:0009032">
    <property type="term" value="F:thymidine phosphorylase activity"/>
    <property type="evidence" value="ECO:0007669"/>
    <property type="project" value="UniProtKB-EC"/>
</dbReference>
<protein>
    <recommendedName>
        <fullName evidence="3">thymidine phosphorylase</fullName>
        <ecNumber evidence="3">2.4.2.4</ecNumber>
    </recommendedName>
</protein>
<keyword evidence="9" id="KW-1185">Reference proteome</keyword>
<evidence type="ECO:0000256" key="2">
    <source>
        <dbReference type="ARBA" id="ARBA00011738"/>
    </source>
</evidence>
<dbReference type="InterPro" id="IPR035902">
    <property type="entry name" value="Nuc_phospho_transferase"/>
</dbReference>
<evidence type="ECO:0000256" key="4">
    <source>
        <dbReference type="ARBA" id="ARBA00022676"/>
    </source>
</evidence>
<dbReference type="Gene3D" id="3.40.1030.10">
    <property type="entry name" value="Nucleoside phosphorylase/phosphoribosyltransferase catalytic domain"/>
    <property type="match status" value="1"/>
</dbReference>
<dbReference type="SUPFAM" id="SSF54680">
    <property type="entry name" value="Pyrimidine nucleoside phosphorylase C-terminal domain"/>
    <property type="match status" value="1"/>
</dbReference>
<dbReference type="STRING" id="1194090.SAMN05443144_103196"/>
<dbReference type="PIRSF" id="PIRSF000478">
    <property type="entry name" value="TP_PyNP"/>
    <property type="match status" value="1"/>
</dbReference>
<comment type="similarity">
    <text evidence="1">Belongs to the thymidine/pyrimidine-nucleoside phosphorylase family.</text>
</comment>
<dbReference type="PANTHER" id="PTHR10515">
    <property type="entry name" value="THYMIDINE PHOSPHORYLASE"/>
    <property type="match status" value="1"/>
</dbReference>
<evidence type="ECO:0000256" key="5">
    <source>
        <dbReference type="ARBA" id="ARBA00022679"/>
    </source>
</evidence>
<comment type="subunit">
    <text evidence="2">Homodimer.</text>
</comment>
<dbReference type="Proteomes" id="UP000184041">
    <property type="component" value="Unassembled WGS sequence"/>
</dbReference>
<dbReference type="SMART" id="SM00941">
    <property type="entry name" value="PYNP_C"/>
    <property type="match status" value="1"/>
</dbReference>
<dbReference type="FunFam" id="3.40.1030.10:FF:000003">
    <property type="entry name" value="Pyrimidine-nucleoside phosphorylase"/>
    <property type="match status" value="1"/>
</dbReference>
<dbReference type="Pfam" id="PF02885">
    <property type="entry name" value="Glycos_trans_3N"/>
    <property type="match status" value="1"/>
</dbReference>
<dbReference type="SUPFAM" id="SSF52418">
    <property type="entry name" value="Nucleoside phosphorylase/phosphoribosyltransferase catalytic domain"/>
    <property type="match status" value="1"/>
</dbReference>
<dbReference type="Pfam" id="PF07831">
    <property type="entry name" value="PYNP_C"/>
    <property type="match status" value="1"/>
</dbReference>
<dbReference type="NCBIfam" id="NF004490">
    <property type="entry name" value="PRK05820.1"/>
    <property type="match status" value="1"/>
</dbReference>
<proteinExistence type="inferred from homology"/>
<dbReference type="PROSITE" id="PS00647">
    <property type="entry name" value="THYMID_PHOSPHORYLASE"/>
    <property type="match status" value="1"/>
</dbReference>
<dbReference type="RefSeq" id="WP_073059762.1">
    <property type="nucleotide sequence ID" value="NZ_FQUS01000003.1"/>
</dbReference>
<dbReference type="InterPro" id="IPR017872">
    <property type="entry name" value="Pyrmidine_PPase_CS"/>
</dbReference>
<dbReference type="GO" id="GO:0004645">
    <property type="term" value="F:1,4-alpha-oligoglucan phosphorylase activity"/>
    <property type="evidence" value="ECO:0007669"/>
    <property type="project" value="InterPro"/>
</dbReference>
<dbReference type="GO" id="GO:0006213">
    <property type="term" value="P:pyrimidine nucleoside metabolic process"/>
    <property type="evidence" value="ECO:0007669"/>
    <property type="project" value="InterPro"/>
</dbReference>
<dbReference type="InterPro" id="IPR000312">
    <property type="entry name" value="Glycosyl_Trfase_fam3"/>
</dbReference>
<evidence type="ECO:0000256" key="6">
    <source>
        <dbReference type="ARBA" id="ARBA00048550"/>
    </source>
</evidence>
<dbReference type="Gene3D" id="3.90.1170.30">
    <property type="entry name" value="Pyrimidine nucleoside phosphorylase-like, C-terminal domain"/>
    <property type="match status" value="1"/>
</dbReference>
<dbReference type="EC" id="2.4.2.4" evidence="3"/>
<feature type="domain" description="Pyrimidine nucleoside phosphorylase C-terminal" evidence="7">
    <location>
        <begin position="350"/>
        <end position="424"/>
    </location>
</feature>
<dbReference type="EMBL" id="FQUS01000003">
    <property type="protein sequence ID" value="SHE79476.1"/>
    <property type="molecule type" value="Genomic_DNA"/>
</dbReference>
<dbReference type="InterPro" id="IPR036566">
    <property type="entry name" value="PYNP-like_C_sf"/>
</dbReference>
<comment type="catalytic activity">
    <reaction evidence="6">
        <text>thymidine + phosphate = 2-deoxy-alpha-D-ribose 1-phosphate + thymine</text>
        <dbReference type="Rhea" id="RHEA:16037"/>
        <dbReference type="ChEBI" id="CHEBI:17748"/>
        <dbReference type="ChEBI" id="CHEBI:17821"/>
        <dbReference type="ChEBI" id="CHEBI:43474"/>
        <dbReference type="ChEBI" id="CHEBI:57259"/>
        <dbReference type="EC" id="2.4.2.4"/>
    </reaction>
</comment>
<dbReference type="OrthoDB" id="9763887at2"/>
<dbReference type="Gene3D" id="1.20.970.10">
    <property type="entry name" value="Transferase, Pyrimidine Nucleoside Phosphorylase, Chain C"/>
    <property type="match status" value="1"/>
</dbReference>
<evidence type="ECO:0000256" key="1">
    <source>
        <dbReference type="ARBA" id="ARBA00006915"/>
    </source>
</evidence>
<evidence type="ECO:0000313" key="9">
    <source>
        <dbReference type="Proteomes" id="UP000184041"/>
    </source>
</evidence>
<dbReference type="PANTHER" id="PTHR10515:SF0">
    <property type="entry name" value="THYMIDINE PHOSPHORYLASE"/>
    <property type="match status" value="1"/>
</dbReference>
<gene>
    <name evidence="8" type="ORF">SAMN05443144_103196</name>
</gene>
<dbReference type="InterPro" id="IPR000053">
    <property type="entry name" value="Thymidine/pyrmidine_PPase"/>
</dbReference>
<evidence type="ECO:0000259" key="7">
    <source>
        <dbReference type="SMART" id="SM00941"/>
    </source>
</evidence>